<dbReference type="EMBL" id="JAEFCI010001986">
    <property type="protein sequence ID" value="KAG5462548.1"/>
    <property type="molecule type" value="Genomic_DNA"/>
</dbReference>
<dbReference type="AlphaFoldDB" id="A0A8H8DLB6"/>
<accession>A0A8H8DLB6</accession>
<protein>
    <submittedName>
        <fullName evidence="1">Uncharacterized protein</fullName>
    </submittedName>
</protein>
<sequence>MFAISSAAVFAVTGCELAKGCCARAGQSRRWPTSGTCDVGDQSADVNFAKSFIRENARVTILLSGGDDLRRTTMGFCTDWTSGAVMPCSIDLVASA</sequence>
<proteinExistence type="predicted"/>
<gene>
    <name evidence="1" type="ORF">BJ554DRAFT_4668</name>
</gene>
<evidence type="ECO:0000313" key="2">
    <source>
        <dbReference type="Proteomes" id="UP000673691"/>
    </source>
</evidence>
<evidence type="ECO:0000313" key="1">
    <source>
        <dbReference type="EMBL" id="KAG5462548.1"/>
    </source>
</evidence>
<organism evidence="1 2">
    <name type="scientific">Olpidium bornovanus</name>
    <dbReference type="NCBI Taxonomy" id="278681"/>
    <lineage>
        <taxon>Eukaryota</taxon>
        <taxon>Fungi</taxon>
        <taxon>Fungi incertae sedis</taxon>
        <taxon>Olpidiomycota</taxon>
        <taxon>Olpidiomycotina</taxon>
        <taxon>Olpidiomycetes</taxon>
        <taxon>Olpidiales</taxon>
        <taxon>Olpidiaceae</taxon>
        <taxon>Olpidium</taxon>
    </lineage>
</organism>
<comment type="caution">
    <text evidence="1">The sequence shown here is derived from an EMBL/GenBank/DDBJ whole genome shotgun (WGS) entry which is preliminary data.</text>
</comment>
<dbReference type="Proteomes" id="UP000673691">
    <property type="component" value="Unassembled WGS sequence"/>
</dbReference>
<reference evidence="1 2" key="1">
    <citation type="journal article" name="Sci. Rep.">
        <title>Genome-scale phylogenetic analyses confirm Olpidium as the closest living zoosporic fungus to the non-flagellated, terrestrial fungi.</title>
        <authorList>
            <person name="Chang Y."/>
            <person name="Rochon D."/>
            <person name="Sekimoto S."/>
            <person name="Wang Y."/>
            <person name="Chovatia M."/>
            <person name="Sandor L."/>
            <person name="Salamov A."/>
            <person name="Grigoriev I.V."/>
            <person name="Stajich J.E."/>
            <person name="Spatafora J.W."/>
        </authorList>
    </citation>
    <scope>NUCLEOTIDE SEQUENCE [LARGE SCALE GENOMIC DNA]</scope>
    <source>
        <strain evidence="1">S191</strain>
    </source>
</reference>
<name>A0A8H8DLB6_9FUNG</name>
<keyword evidence="2" id="KW-1185">Reference proteome</keyword>